<evidence type="ECO:0000256" key="6">
    <source>
        <dbReference type="ARBA" id="ARBA00023180"/>
    </source>
</evidence>
<dbReference type="PANTHER" id="PTHR31458">
    <property type="entry name" value="POLYGALACTURONASE 1 BETA-LIKE PROTEIN 2"/>
    <property type="match status" value="1"/>
</dbReference>
<keyword evidence="3" id="KW-0964">Secreted</keyword>
<keyword evidence="5" id="KW-0732">Signal</keyword>
<evidence type="ECO:0000256" key="1">
    <source>
        <dbReference type="ARBA" id="ARBA00004191"/>
    </source>
</evidence>
<name>A0ABQ8H971_9ROSI</name>
<protein>
    <recommendedName>
        <fullName evidence="8">BURP domain-containing protein</fullName>
    </recommendedName>
</protein>
<evidence type="ECO:0000256" key="5">
    <source>
        <dbReference type="ARBA" id="ARBA00022729"/>
    </source>
</evidence>
<dbReference type="PROSITE" id="PS51277">
    <property type="entry name" value="BURP"/>
    <property type="match status" value="1"/>
</dbReference>
<dbReference type="PANTHER" id="PTHR31458:SF9">
    <property type="entry name" value="POLYGALACTURONASE-1 NON-CATALYTIC SUBUNIT BETA"/>
    <property type="match status" value="1"/>
</dbReference>
<comment type="caution">
    <text evidence="9">The sequence shown here is derived from an EMBL/GenBank/DDBJ whole genome shotgun (WGS) entry which is preliminary data.</text>
</comment>
<keyword evidence="10" id="KW-1185">Reference proteome</keyword>
<feature type="domain" description="BURP" evidence="8">
    <location>
        <begin position="611"/>
        <end position="825"/>
    </location>
</feature>
<evidence type="ECO:0000313" key="9">
    <source>
        <dbReference type="EMBL" id="KAH7550444.1"/>
    </source>
</evidence>
<dbReference type="InterPro" id="IPR004873">
    <property type="entry name" value="BURP_dom"/>
</dbReference>
<evidence type="ECO:0000256" key="7">
    <source>
        <dbReference type="SAM" id="MobiDB-lite"/>
    </source>
</evidence>
<feature type="region of interest" description="Disordered" evidence="7">
    <location>
        <begin position="133"/>
        <end position="164"/>
    </location>
</feature>
<keyword evidence="3" id="KW-0134">Cell wall</keyword>
<dbReference type="Pfam" id="PF03181">
    <property type="entry name" value="BURP"/>
    <property type="match status" value="1"/>
</dbReference>
<comment type="subcellular location">
    <subcellularLocation>
        <location evidence="1">Secreted</location>
        <location evidence="1">Cell wall</location>
    </subcellularLocation>
    <subcellularLocation>
        <location evidence="2">Secreted</location>
        <location evidence="2">Extracellular space</location>
        <location evidence="2">Apoplast</location>
    </subcellularLocation>
</comment>
<dbReference type="Proteomes" id="UP000827721">
    <property type="component" value="Unassembled WGS sequence"/>
</dbReference>
<dbReference type="InterPro" id="IPR051897">
    <property type="entry name" value="PG-associated_BURP"/>
</dbReference>
<proteinExistence type="predicted"/>
<feature type="compositionally biased region" description="Low complexity" evidence="7">
    <location>
        <begin position="1"/>
        <end position="16"/>
    </location>
</feature>
<evidence type="ECO:0000256" key="3">
    <source>
        <dbReference type="ARBA" id="ARBA00022512"/>
    </source>
</evidence>
<keyword evidence="4" id="KW-0052">Apoplast</keyword>
<dbReference type="EMBL" id="JAFEMO010000013">
    <property type="protein sequence ID" value="KAH7550444.1"/>
    <property type="molecule type" value="Genomic_DNA"/>
</dbReference>
<evidence type="ECO:0000256" key="4">
    <source>
        <dbReference type="ARBA" id="ARBA00022523"/>
    </source>
</evidence>
<evidence type="ECO:0000256" key="2">
    <source>
        <dbReference type="ARBA" id="ARBA00004271"/>
    </source>
</evidence>
<gene>
    <name evidence="9" type="ORF">JRO89_XS13G0192600</name>
</gene>
<feature type="region of interest" description="Disordered" evidence="7">
    <location>
        <begin position="1"/>
        <end position="81"/>
    </location>
</feature>
<sequence>MAASTSSTGSSAQSKDGSLEKNENMQAEKESSGTRAAKRPATGRQRKQWHRGGEETSGTRAATVKDRRCAAKMETSSSFPALEDKPLDKFVQKSIPLLPQLQVQLRQRASDTMHPLLRQIDDIPAPTMMSVGVGDDDDEAAVMGKSSPSSPNWQESESESESESYQWSKLEYTSYRMSGMTSGIGSQISCPNKLHVDPSGYQRARLYLYLYVYSKEITTQTGQSATFRDNPFTAKASLVRYWNKHISSAVPKPPFLLSKASPLNAVHLARLTKLATQKSLSSNLQAFCSLANLICSFDSSKPDHGDATKQGSDDANFAVYSSKSFASYGQSRLGGVDSFKNYSDGINTPNDSFKKYSRGATGHSEDFTSYAKDGNVVGENFTSYGSNANGGSGEFRNYGDRVNVPTLRFASYDSDGNNHKLGFSSYSSETNSGAESFISYGKNGNAGPTEFTTYADDSNTIGSTFTGYGESGNAANDTFKGYGDKGNNPHNNFKGYDAGANSAISSFSSYRDGANVGEDSFQSYARNANSGQVSFASYGKTFNIGNDTFKEYGKGSVGQTTVGFKSYDKGRTFKDYINKGVTFAGYNNITSPTSSLDSGISVNRWVEPGKFFRESMLKQGNVMVMPDIRDKMPKRSFLPRAILSKLPFSTSNLAQVKEIFRARDNSSMERVIINALTECERAPSRDETKRCVGSIEDMIDFTTSVLGHNVAARTTQNVNGSKHRIVIGSVKGINGGDVTKSVSCHQSLYPYLLYYCHSVPKVRVYEADILDVESKEKINHGVAICHIDTSAWSPGHGAFVALGSSPGKIEVCHWIFENDMTWTTVD</sequence>
<dbReference type="SMART" id="SM01045">
    <property type="entry name" value="BURP"/>
    <property type="match status" value="1"/>
</dbReference>
<feature type="compositionally biased region" description="Low complexity" evidence="7">
    <location>
        <begin position="146"/>
        <end position="155"/>
    </location>
</feature>
<evidence type="ECO:0000313" key="10">
    <source>
        <dbReference type="Proteomes" id="UP000827721"/>
    </source>
</evidence>
<organism evidence="9 10">
    <name type="scientific">Xanthoceras sorbifolium</name>
    <dbReference type="NCBI Taxonomy" id="99658"/>
    <lineage>
        <taxon>Eukaryota</taxon>
        <taxon>Viridiplantae</taxon>
        <taxon>Streptophyta</taxon>
        <taxon>Embryophyta</taxon>
        <taxon>Tracheophyta</taxon>
        <taxon>Spermatophyta</taxon>
        <taxon>Magnoliopsida</taxon>
        <taxon>eudicotyledons</taxon>
        <taxon>Gunneridae</taxon>
        <taxon>Pentapetalae</taxon>
        <taxon>rosids</taxon>
        <taxon>malvids</taxon>
        <taxon>Sapindales</taxon>
        <taxon>Sapindaceae</taxon>
        <taxon>Xanthoceroideae</taxon>
        <taxon>Xanthoceras</taxon>
    </lineage>
</organism>
<evidence type="ECO:0000259" key="8">
    <source>
        <dbReference type="PROSITE" id="PS51277"/>
    </source>
</evidence>
<reference evidence="9 10" key="1">
    <citation type="submission" date="2021-02" db="EMBL/GenBank/DDBJ databases">
        <title>Plant Genome Project.</title>
        <authorList>
            <person name="Zhang R.-G."/>
        </authorList>
    </citation>
    <scope>NUCLEOTIDE SEQUENCE [LARGE SCALE GENOMIC DNA]</scope>
    <source>
        <tissue evidence="9">Leaves</tissue>
    </source>
</reference>
<keyword evidence="6" id="KW-0325">Glycoprotein</keyword>
<feature type="compositionally biased region" description="Basic and acidic residues" evidence="7">
    <location>
        <begin position="17"/>
        <end position="32"/>
    </location>
</feature>
<accession>A0ABQ8H971</accession>